<evidence type="ECO:0000313" key="3">
    <source>
        <dbReference type="Proteomes" id="UP000324639"/>
    </source>
</evidence>
<reference evidence="2 3" key="1">
    <citation type="submission" date="2018-08" db="EMBL/GenBank/DDBJ databases">
        <authorList>
            <person name="Muller C M."/>
        </authorList>
    </citation>
    <scope>NUCLEOTIDE SEQUENCE [LARGE SCALE GENOMIC DNA]</scope>
</reference>
<dbReference type="Proteomes" id="UP000324639">
    <property type="component" value="Chromosome Bgt_-07"/>
</dbReference>
<dbReference type="AlphaFoldDB" id="A0A9X9QDK1"/>
<feature type="region of interest" description="Disordered" evidence="1">
    <location>
        <begin position="53"/>
        <end position="149"/>
    </location>
</feature>
<organism evidence="2 3">
    <name type="scientific">Blumeria graminis f. sp. tritici</name>
    <dbReference type="NCBI Taxonomy" id="62690"/>
    <lineage>
        <taxon>Eukaryota</taxon>
        <taxon>Fungi</taxon>
        <taxon>Dikarya</taxon>
        <taxon>Ascomycota</taxon>
        <taxon>Pezizomycotina</taxon>
        <taxon>Leotiomycetes</taxon>
        <taxon>Erysiphales</taxon>
        <taxon>Erysiphaceae</taxon>
        <taxon>Blumeria</taxon>
    </lineage>
</organism>
<accession>A0A9X9QDK1</accession>
<gene>
    <name evidence="2" type="ORF">BGT96224V316_LOCUS4946</name>
</gene>
<evidence type="ECO:0000256" key="1">
    <source>
        <dbReference type="SAM" id="MobiDB-lite"/>
    </source>
</evidence>
<proteinExistence type="predicted"/>
<feature type="compositionally biased region" description="Basic and acidic residues" evidence="1">
    <location>
        <begin position="116"/>
        <end position="125"/>
    </location>
</feature>
<name>A0A9X9QDK1_BLUGR</name>
<protein>
    <submittedName>
        <fullName evidence="2">Bgt-1506</fullName>
    </submittedName>
</protein>
<dbReference type="EMBL" id="LR026990">
    <property type="protein sequence ID" value="VDB89219.1"/>
    <property type="molecule type" value="Genomic_DNA"/>
</dbReference>
<evidence type="ECO:0000313" key="2">
    <source>
        <dbReference type="EMBL" id="VDB89219.1"/>
    </source>
</evidence>
<sequence>MSETSLPPDTNQTTPIPVVTTAKSSNIRRFPVQPVETTIRRSNKAKEKLTIEKSVEYESKNYTPTSFPKRQLPEPVETSSRSSRTKKTADTSSPTSLEITSKEAKPHRRFVPELIETSRRTKKAGDTGPATLPTDKASNHFSIHFSRRL</sequence>
<keyword evidence="3" id="KW-1185">Reference proteome</keyword>